<dbReference type="SMART" id="SM00856">
    <property type="entry name" value="PMEI"/>
    <property type="match status" value="1"/>
</dbReference>
<dbReference type="SUPFAM" id="SSF101148">
    <property type="entry name" value="Plant invertase/pectin methylesterase inhibitor"/>
    <property type="match status" value="1"/>
</dbReference>
<dbReference type="CDD" id="cd15798">
    <property type="entry name" value="PMEI-like_3"/>
    <property type="match status" value="1"/>
</dbReference>
<reference evidence="5" key="1">
    <citation type="submission" date="2022-02" db="EMBL/GenBank/DDBJ databases">
        <authorList>
            <person name="Henning P.M."/>
            <person name="McCubbin A.G."/>
            <person name="Shore J.S."/>
        </authorList>
    </citation>
    <scope>NUCLEOTIDE SEQUENCE</scope>
    <source>
        <strain evidence="5">F60SS</strain>
        <tissue evidence="5">Leaves</tissue>
    </source>
</reference>
<keyword evidence="1 3" id="KW-0732">Signal</keyword>
<dbReference type="EMBL" id="JAKUCV010007742">
    <property type="protein sequence ID" value="KAJ4822177.1"/>
    <property type="molecule type" value="Genomic_DNA"/>
</dbReference>
<dbReference type="PANTHER" id="PTHR31080:SF87">
    <property type="entry name" value="PECTINESTERASE INHIBITOR 7"/>
    <property type="match status" value="1"/>
</dbReference>
<dbReference type="Pfam" id="PF04043">
    <property type="entry name" value="PMEI"/>
    <property type="match status" value="1"/>
</dbReference>
<evidence type="ECO:0000256" key="1">
    <source>
        <dbReference type="ARBA" id="ARBA00022729"/>
    </source>
</evidence>
<dbReference type="GO" id="GO:0004857">
    <property type="term" value="F:enzyme inhibitor activity"/>
    <property type="evidence" value="ECO:0007669"/>
    <property type="project" value="InterPro"/>
</dbReference>
<evidence type="ECO:0000256" key="2">
    <source>
        <dbReference type="ARBA" id="ARBA00038471"/>
    </source>
</evidence>
<comment type="caution">
    <text evidence="5">The sequence shown here is derived from an EMBL/GenBank/DDBJ whole genome shotgun (WGS) entry which is preliminary data.</text>
</comment>
<dbReference type="NCBIfam" id="TIGR01614">
    <property type="entry name" value="PME_inhib"/>
    <property type="match status" value="1"/>
</dbReference>
<evidence type="ECO:0000256" key="3">
    <source>
        <dbReference type="SAM" id="SignalP"/>
    </source>
</evidence>
<sequence length="204" mass="22113">MANSFIVSLLLSVLCIASASSQSTAPVGSPTGTPISAQEFIKVSCNVTTDPIICVDSLSPYASLIQESPRRLIFTAVNVSLANIQSTMTLVDNLKKMKGLTFIESGLLSSCSEMFVLGQRDLSTSKAQLDDMYKSKRPDFKQHFEDAKMSIGGAGDNFFMCNYEFDLRKEVVKLRALVIPTVVNVTHILSNTLDLVAKFANATG</sequence>
<dbReference type="Gene3D" id="1.20.140.40">
    <property type="entry name" value="Invertase/pectin methylesterase inhibitor family protein"/>
    <property type="match status" value="1"/>
</dbReference>
<protein>
    <recommendedName>
        <fullName evidence="4">Pectinesterase inhibitor domain-containing protein</fullName>
    </recommendedName>
</protein>
<accession>A0A9Q0F066</accession>
<evidence type="ECO:0000259" key="4">
    <source>
        <dbReference type="SMART" id="SM00856"/>
    </source>
</evidence>
<feature type="domain" description="Pectinesterase inhibitor" evidence="4">
    <location>
        <begin position="36"/>
        <end position="195"/>
    </location>
</feature>
<dbReference type="InterPro" id="IPR051955">
    <property type="entry name" value="PME_Inhibitor"/>
</dbReference>
<dbReference type="AlphaFoldDB" id="A0A9Q0F066"/>
<evidence type="ECO:0000313" key="6">
    <source>
        <dbReference type="Proteomes" id="UP001141552"/>
    </source>
</evidence>
<reference evidence="5" key="2">
    <citation type="journal article" date="2023" name="Plants (Basel)">
        <title>Annotation of the Turnera subulata (Passifloraceae) Draft Genome Reveals the S-Locus Evolved after the Divergence of Turneroideae from Passifloroideae in a Stepwise Manner.</title>
        <authorList>
            <person name="Henning P.M."/>
            <person name="Roalson E.H."/>
            <person name="Mir W."/>
            <person name="McCubbin A.G."/>
            <person name="Shore J.S."/>
        </authorList>
    </citation>
    <scope>NUCLEOTIDE SEQUENCE</scope>
    <source>
        <strain evidence="5">F60SS</strain>
    </source>
</reference>
<dbReference type="Proteomes" id="UP001141552">
    <property type="component" value="Unassembled WGS sequence"/>
</dbReference>
<gene>
    <name evidence="5" type="ORF">Tsubulata_022713</name>
</gene>
<organism evidence="5 6">
    <name type="scientific">Turnera subulata</name>
    <dbReference type="NCBI Taxonomy" id="218843"/>
    <lineage>
        <taxon>Eukaryota</taxon>
        <taxon>Viridiplantae</taxon>
        <taxon>Streptophyta</taxon>
        <taxon>Embryophyta</taxon>
        <taxon>Tracheophyta</taxon>
        <taxon>Spermatophyta</taxon>
        <taxon>Magnoliopsida</taxon>
        <taxon>eudicotyledons</taxon>
        <taxon>Gunneridae</taxon>
        <taxon>Pentapetalae</taxon>
        <taxon>rosids</taxon>
        <taxon>fabids</taxon>
        <taxon>Malpighiales</taxon>
        <taxon>Passifloraceae</taxon>
        <taxon>Turnera</taxon>
    </lineage>
</organism>
<dbReference type="PANTHER" id="PTHR31080">
    <property type="entry name" value="PECTINESTERASE INHIBITOR-LIKE"/>
    <property type="match status" value="1"/>
</dbReference>
<feature type="chain" id="PRO_5040235187" description="Pectinesterase inhibitor domain-containing protein" evidence="3">
    <location>
        <begin position="22"/>
        <end position="204"/>
    </location>
</feature>
<proteinExistence type="inferred from homology"/>
<dbReference type="OrthoDB" id="1430376at2759"/>
<feature type="signal peptide" evidence="3">
    <location>
        <begin position="1"/>
        <end position="21"/>
    </location>
</feature>
<evidence type="ECO:0000313" key="5">
    <source>
        <dbReference type="EMBL" id="KAJ4822177.1"/>
    </source>
</evidence>
<keyword evidence="6" id="KW-1185">Reference proteome</keyword>
<dbReference type="InterPro" id="IPR006501">
    <property type="entry name" value="Pectinesterase_inhib_dom"/>
</dbReference>
<dbReference type="InterPro" id="IPR035513">
    <property type="entry name" value="Invertase/methylesterase_inhib"/>
</dbReference>
<name>A0A9Q0F066_9ROSI</name>
<comment type="similarity">
    <text evidence="2">Belongs to the PMEI family.</text>
</comment>